<evidence type="ECO:0000313" key="1">
    <source>
        <dbReference type="EMBL" id="KHJ83575.1"/>
    </source>
</evidence>
<evidence type="ECO:0008006" key="3">
    <source>
        <dbReference type="Google" id="ProtNLM"/>
    </source>
</evidence>
<proteinExistence type="predicted"/>
<reference evidence="1 2" key="1">
    <citation type="submission" date="2014-03" db="EMBL/GenBank/DDBJ databases">
        <title>Draft genome of the hookworm Oesophagostomum dentatum.</title>
        <authorList>
            <person name="Mitreva M."/>
        </authorList>
    </citation>
    <scope>NUCLEOTIDE SEQUENCE [LARGE SCALE GENOMIC DNA]</scope>
    <source>
        <strain evidence="1 2">OD-Hann</strain>
    </source>
</reference>
<dbReference type="AlphaFoldDB" id="A0A0B1SK41"/>
<evidence type="ECO:0000313" key="2">
    <source>
        <dbReference type="Proteomes" id="UP000053660"/>
    </source>
</evidence>
<protein>
    <recommendedName>
        <fullName evidence="3">F-box associated domain-containing protein</fullName>
    </recommendedName>
</protein>
<gene>
    <name evidence="1" type="ORF">OESDEN_16725</name>
</gene>
<keyword evidence="2" id="KW-1185">Reference proteome</keyword>
<dbReference type="EMBL" id="KN572804">
    <property type="protein sequence ID" value="KHJ83575.1"/>
    <property type="molecule type" value="Genomic_DNA"/>
</dbReference>
<organism evidence="1 2">
    <name type="scientific">Oesophagostomum dentatum</name>
    <name type="common">Nodular worm</name>
    <dbReference type="NCBI Taxonomy" id="61180"/>
    <lineage>
        <taxon>Eukaryota</taxon>
        <taxon>Metazoa</taxon>
        <taxon>Ecdysozoa</taxon>
        <taxon>Nematoda</taxon>
        <taxon>Chromadorea</taxon>
        <taxon>Rhabditida</taxon>
        <taxon>Rhabditina</taxon>
        <taxon>Rhabditomorpha</taxon>
        <taxon>Strongyloidea</taxon>
        <taxon>Strongylidae</taxon>
        <taxon>Oesophagostomum</taxon>
    </lineage>
</organism>
<dbReference type="Proteomes" id="UP000053660">
    <property type="component" value="Unassembled WGS sequence"/>
</dbReference>
<sequence length="176" mass="19948">MVLEIDKWKIEFFDDGNNGCIRFMDEQLERVLTKQPPKTITEASFIHISAVTGITNEQLVHLRTTRISLRAPQISSWGINNLIKQWISGDRRITNISLTETRNLDANSIVKDVDPSCLVSEAALLRVSFIQRKLEPMVCMGVRSGLRNKSGNLLVLDVCTNSCNIFDPYLLDLHFS</sequence>
<accession>A0A0B1SK41</accession>
<name>A0A0B1SK41_OESDE</name>